<name>A0ACB9J8T2_9ASTR</name>
<dbReference type="Proteomes" id="UP001056120">
    <property type="component" value="Linkage Group LG05"/>
</dbReference>
<keyword evidence="2" id="KW-1185">Reference proteome</keyword>
<accession>A0ACB9J8T2</accession>
<reference evidence="2" key="1">
    <citation type="journal article" date="2022" name="Mol. Ecol. Resour.">
        <title>The genomes of chicory, endive, great burdock and yacon provide insights into Asteraceae palaeo-polyploidization history and plant inulin production.</title>
        <authorList>
            <person name="Fan W."/>
            <person name="Wang S."/>
            <person name="Wang H."/>
            <person name="Wang A."/>
            <person name="Jiang F."/>
            <person name="Liu H."/>
            <person name="Zhao H."/>
            <person name="Xu D."/>
            <person name="Zhang Y."/>
        </authorList>
    </citation>
    <scope>NUCLEOTIDE SEQUENCE [LARGE SCALE GENOMIC DNA]</scope>
    <source>
        <strain evidence="2">cv. Yunnan</strain>
    </source>
</reference>
<evidence type="ECO:0000313" key="1">
    <source>
        <dbReference type="EMBL" id="KAI3816146.1"/>
    </source>
</evidence>
<organism evidence="1 2">
    <name type="scientific">Smallanthus sonchifolius</name>
    <dbReference type="NCBI Taxonomy" id="185202"/>
    <lineage>
        <taxon>Eukaryota</taxon>
        <taxon>Viridiplantae</taxon>
        <taxon>Streptophyta</taxon>
        <taxon>Embryophyta</taxon>
        <taxon>Tracheophyta</taxon>
        <taxon>Spermatophyta</taxon>
        <taxon>Magnoliopsida</taxon>
        <taxon>eudicotyledons</taxon>
        <taxon>Gunneridae</taxon>
        <taxon>Pentapetalae</taxon>
        <taxon>asterids</taxon>
        <taxon>campanulids</taxon>
        <taxon>Asterales</taxon>
        <taxon>Asteraceae</taxon>
        <taxon>Asteroideae</taxon>
        <taxon>Heliantheae alliance</taxon>
        <taxon>Millerieae</taxon>
        <taxon>Smallanthus</taxon>
    </lineage>
</organism>
<protein>
    <submittedName>
        <fullName evidence="1">Uncharacterized protein</fullName>
    </submittedName>
</protein>
<proteinExistence type="predicted"/>
<sequence length="103" mass="11157">MKSPEVPHRNIGCCFNYRELVGSGCNQFSCIFACLGIIHPQTVLGHIKGRIFDVVDEVDGALKKPLISILAAKELKGPCYASKCIKSILGESVECFACLSVVQ</sequence>
<evidence type="ECO:0000313" key="2">
    <source>
        <dbReference type="Proteomes" id="UP001056120"/>
    </source>
</evidence>
<reference evidence="1 2" key="2">
    <citation type="journal article" date="2022" name="Mol. Ecol. Resour.">
        <title>The genomes of chicory, endive, great burdock and yacon provide insights into Asteraceae paleo-polyploidization history and plant inulin production.</title>
        <authorList>
            <person name="Fan W."/>
            <person name="Wang S."/>
            <person name="Wang H."/>
            <person name="Wang A."/>
            <person name="Jiang F."/>
            <person name="Liu H."/>
            <person name="Zhao H."/>
            <person name="Xu D."/>
            <person name="Zhang Y."/>
        </authorList>
    </citation>
    <scope>NUCLEOTIDE SEQUENCE [LARGE SCALE GENOMIC DNA]</scope>
    <source>
        <strain evidence="2">cv. Yunnan</strain>
        <tissue evidence="1">Leaves</tissue>
    </source>
</reference>
<gene>
    <name evidence="1" type="ORF">L1987_15836</name>
</gene>
<comment type="caution">
    <text evidence="1">The sequence shown here is derived from an EMBL/GenBank/DDBJ whole genome shotgun (WGS) entry which is preliminary data.</text>
</comment>
<dbReference type="EMBL" id="CM042022">
    <property type="protein sequence ID" value="KAI3816146.1"/>
    <property type="molecule type" value="Genomic_DNA"/>
</dbReference>